<sequence length="219" mass="25184">MKNLLASLLATFLVVGTATSQEDYNPQDPKAKEILENLSAKNKKYTSIKANFEYRMQNEAADIDETQKGIVWLKGDKYRVELDGVERVSDGKTNYTYLTEEDELQITSAENEDEGGMMKPSEIMNIHEQGFKYKYIGTKTIDGKTLEYIELYPEKADKPFHTIELYIDKAKTQIYMIKVKSKNGNTFTYKLDNYQTNMTIPDSKFDFDKSKAGDVIDLR</sequence>
<protein>
    <submittedName>
        <fullName evidence="3">Outer membrane lipoprotein carrier protein LolA</fullName>
    </submittedName>
</protein>
<dbReference type="RefSeq" id="WP_151166944.1">
    <property type="nucleotide sequence ID" value="NZ_WACR01000003.1"/>
</dbReference>
<reference evidence="3 4" key="1">
    <citation type="submission" date="2019-09" db="EMBL/GenBank/DDBJ databases">
        <title>Genomes of Cryomorphaceae.</title>
        <authorList>
            <person name="Bowman J.P."/>
        </authorList>
    </citation>
    <scope>NUCLEOTIDE SEQUENCE [LARGE SCALE GENOMIC DNA]</scope>
    <source>
        <strain evidence="3 4">KCTC 52047</strain>
    </source>
</reference>
<name>A0A6N6MAG0_9FLAO</name>
<comment type="caution">
    <text evidence="3">The sequence shown here is derived from an EMBL/GenBank/DDBJ whole genome shotgun (WGS) entry which is preliminary data.</text>
</comment>
<dbReference type="PANTHER" id="PTHR35869">
    <property type="entry name" value="OUTER-MEMBRANE LIPOPROTEIN CARRIER PROTEIN"/>
    <property type="match status" value="1"/>
</dbReference>
<accession>A0A6N6MAG0</accession>
<keyword evidence="1 2" id="KW-0732">Signal</keyword>
<dbReference type="Proteomes" id="UP000435357">
    <property type="component" value="Unassembled WGS sequence"/>
</dbReference>
<evidence type="ECO:0000256" key="1">
    <source>
        <dbReference type="ARBA" id="ARBA00022729"/>
    </source>
</evidence>
<feature type="signal peptide" evidence="2">
    <location>
        <begin position="1"/>
        <end position="20"/>
    </location>
</feature>
<organism evidence="3 4">
    <name type="scientific">Salibacter halophilus</name>
    <dbReference type="NCBI Taxonomy" id="1803916"/>
    <lineage>
        <taxon>Bacteria</taxon>
        <taxon>Pseudomonadati</taxon>
        <taxon>Bacteroidota</taxon>
        <taxon>Flavobacteriia</taxon>
        <taxon>Flavobacteriales</taxon>
        <taxon>Salibacteraceae</taxon>
        <taxon>Salibacter</taxon>
    </lineage>
</organism>
<gene>
    <name evidence="3" type="ORF">F3059_04600</name>
</gene>
<dbReference type="EMBL" id="WACR01000003">
    <property type="protein sequence ID" value="KAB1065240.1"/>
    <property type="molecule type" value="Genomic_DNA"/>
</dbReference>
<dbReference type="InterPro" id="IPR029046">
    <property type="entry name" value="LolA/LolB/LppX"/>
</dbReference>
<dbReference type="Gene3D" id="2.50.20.10">
    <property type="entry name" value="Lipoprotein localisation LolA/LolB/LppX"/>
    <property type="match status" value="1"/>
</dbReference>
<dbReference type="InterPro" id="IPR004564">
    <property type="entry name" value="OM_lipoprot_carrier_LolA-like"/>
</dbReference>
<keyword evidence="3" id="KW-0449">Lipoprotein</keyword>
<dbReference type="AlphaFoldDB" id="A0A6N6MAG0"/>
<dbReference type="SUPFAM" id="SSF89392">
    <property type="entry name" value="Prokaryotic lipoproteins and lipoprotein localization factors"/>
    <property type="match status" value="1"/>
</dbReference>
<proteinExistence type="predicted"/>
<dbReference type="Pfam" id="PF03548">
    <property type="entry name" value="LolA"/>
    <property type="match status" value="1"/>
</dbReference>
<evidence type="ECO:0000256" key="2">
    <source>
        <dbReference type="SAM" id="SignalP"/>
    </source>
</evidence>
<dbReference type="OrthoDB" id="1491557at2"/>
<dbReference type="CDD" id="cd16325">
    <property type="entry name" value="LolA"/>
    <property type="match status" value="1"/>
</dbReference>
<keyword evidence="4" id="KW-1185">Reference proteome</keyword>
<evidence type="ECO:0000313" key="3">
    <source>
        <dbReference type="EMBL" id="KAB1065240.1"/>
    </source>
</evidence>
<feature type="chain" id="PRO_5026843792" evidence="2">
    <location>
        <begin position="21"/>
        <end position="219"/>
    </location>
</feature>
<dbReference type="PANTHER" id="PTHR35869:SF1">
    <property type="entry name" value="OUTER-MEMBRANE LIPOPROTEIN CARRIER PROTEIN"/>
    <property type="match status" value="1"/>
</dbReference>
<evidence type="ECO:0000313" key="4">
    <source>
        <dbReference type="Proteomes" id="UP000435357"/>
    </source>
</evidence>